<dbReference type="GO" id="GO:0032049">
    <property type="term" value="P:cardiolipin biosynthetic process"/>
    <property type="evidence" value="ECO:0007669"/>
    <property type="project" value="InterPro"/>
</dbReference>
<reference evidence="19 20" key="1">
    <citation type="submission" date="2023-10" db="EMBL/GenBank/DDBJ databases">
        <authorList>
            <person name="Maclean D."/>
            <person name="Macfadyen A."/>
        </authorList>
    </citation>
    <scope>NUCLEOTIDE SEQUENCE [LARGE SCALE GENOMIC DNA]</scope>
</reference>
<comment type="similarity">
    <text evidence="5">Belongs to the TAM41 family.</text>
</comment>
<keyword evidence="12" id="KW-0460">Magnesium</keyword>
<dbReference type="EC" id="2.7.7.41" evidence="6"/>
<keyword evidence="8" id="KW-0444">Lipid biosynthesis</keyword>
<accession>A0AAV1IAC9</accession>
<keyword evidence="15" id="KW-0472">Membrane</keyword>
<keyword evidence="13" id="KW-0443">Lipid metabolism</keyword>
<keyword evidence="10" id="KW-0548">Nucleotidyltransferase</keyword>
<evidence type="ECO:0000256" key="15">
    <source>
        <dbReference type="ARBA" id="ARBA00023136"/>
    </source>
</evidence>
<evidence type="ECO:0000256" key="16">
    <source>
        <dbReference type="ARBA" id="ARBA00023209"/>
    </source>
</evidence>
<dbReference type="GO" id="GO:0016024">
    <property type="term" value="P:CDP-diacylglycerol biosynthetic process"/>
    <property type="evidence" value="ECO:0007669"/>
    <property type="project" value="TreeGrafter"/>
</dbReference>
<evidence type="ECO:0000256" key="13">
    <source>
        <dbReference type="ARBA" id="ARBA00023098"/>
    </source>
</evidence>
<evidence type="ECO:0000256" key="10">
    <source>
        <dbReference type="ARBA" id="ARBA00022695"/>
    </source>
</evidence>
<protein>
    <recommendedName>
        <fullName evidence="7">Phosphatidate cytidylyltransferase, mitochondrial</fullName>
        <ecNumber evidence="6">2.7.7.41</ecNumber>
    </recommendedName>
    <alternativeName>
        <fullName evidence="18">CDP-diacylglycerol synthase</fullName>
    </alternativeName>
</protein>
<dbReference type="Pfam" id="PF09139">
    <property type="entry name" value="Tam41_Mmp37"/>
    <property type="match status" value="1"/>
</dbReference>
<evidence type="ECO:0000256" key="11">
    <source>
        <dbReference type="ARBA" id="ARBA00022792"/>
    </source>
</evidence>
<evidence type="ECO:0000256" key="12">
    <source>
        <dbReference type="ARBA" id="ARBA00022842"/>
    </source>
</evidence>
<sequence>MTHLTGNILRTLPRARSVFAYGSAAFQQPGLYDATKTVQQTPMLDIIIAADNPVAWHHENMATNGHHYSVIRCLGPSLMCALCESIGRGVHFNPYASIGRQAIKYGVVSTSALLRDLWSWDSFYVAGRLHKPVLFLVRDAAVDRAVAANIDAALAAALLLLPARFTAKALMEAICGLSYAGDIRMRWGEDARKVQRIVEGSWAPLAQMFLPPMQGEVGQAAGLWPVNAGGALCDLRQASQLEQSMTPEHTERLLSFLPGDLRDHVEGQASAEKSSKPDVLRWRTAIAASMSAKLALIIRASSIRQALWGVASAGPHRAWQYALAKARKGFKA</sequence>
<evidence type="ECO:0000256" key="17">
    <source>
        <dbReference type="ARBA" id="ARBA00023264"/>
    </source>
</evidence>
<evidence type="ECO:0000313" key="20">
    <source>
        <dbReference type="Proteomes" id="UP001314263"/>
    </source>
</evidence>
<keyword evidence="17" id="KW-1208">Phospholipid metabolism</keyword>
<keyword evidence="9" id="KW-0808">Transferase</keyword>
<proteinExistence type="inferred from homology"/>
<dbReference type="InterPro" id="IPR015222">
    <property type="entry name" value="Tam41"/>
</dbReference>
<evidence type="ECO:0000256" key="4">
    <source>
        <dbReference type="ARBA" id="ARBA00005189"/>
    </source>
</evidence>
<dbReference type="AlphaFoldDB" id="A0AAV1IAC9"/>
<dbReference type="GO" id="GO:0004605">
    <property type="term" value="F:phosphatidate cytidylyltransferase activity"/>
    <property type="evidence" value="ECO:0007669"/>
    <property type="project" value="UniProtKB-EC"/>
</dbReference>
<dbReference type="GO" id="GO:0005743">
    <property type="term" value="C:mitochondrial inner membrane"/>
    <property type="evidence" value="ECO:0007669"/>
    <property type="project" value="UniProtKB-SubCell"/>
</dbReference>
<name>A0AAV1IAC9_9CHLO</name>
<keyword evidence="16" id="KW-0594">Phospholipid biosynthesis</keyword>
<keyword evidence="14" id="KW-0496">Mitochondrion</keyword>
<comment type="caution">
    <text evidence="19">The sequence shown here is derived from an EMBL/GenBank/DDBJ whole genome shotgun (WGS) entry which is preliminary data.</text>
</comment>
<dbReference type="Proteomes" id="UP001314263">
    <property type="component" value="Unassembled WGS sequence"/>
</dbReference>
<comment type="pathway">
    <text evidence="3">Phospholipid metabolism; CDP-diacylglycerol biosynthesis; CDP-diacylglycerol from sn-glycerol 3-phosphate: step 3/3.</text>
</comment>
<keyword evidence="11" id="KW-0999">Mitochondrion inner membrane</keyword>
<evidence type="ECO:0000256" key="9">
    <source>
        <dbReference type="ARBA" id="ARBA00022679"/>
    </source>
</evidence>
<comment type="subcellular location">
    <subcellularLocation>
        <location evidence="2">Mitochondrion inner membrane</location>
        <topology evidence="2">Peripheral membrane protein</topology>
        <orientation evidence="2">Matrix side</orientation>
    </subcellularLocation>
</comment>
<dbReference type="EMBL" id="CAUYUE010000009">
    <property type="protein sequence ID" value="CAK0784052.1"/>
    <property type="molecule type" value="Genomic_DNA"/>
</dbReference>
<evidence type="ECO:0000256" key="6">
    <source>
        <dbReference type="ARBA" id="ARBA00012487"/>
    </source>
</evidence>
<organism evidence="19 20">
    <name type="scientific">Coccomyxa viridis</name>
    <dbReference type="NCBI Taxonomy" id="1274662"/>
    <lineage>
        <taxon>Eukaryota</taxon>
        <taxon>Viridiplantae</taxon>
        <taxon>Chlorophyta</taxon>
        <taxon>core chlorophytes</taxon>
        <taxon>Trebouxiophyceae</taxon>
        <taxon>Trebouxiophyceae incertae sedis</taxon>
        <taxon>Coccomyxaceae</taxon>
        <taxon>Coccomyxa</taxon>
    </lineage>
</organism>
<evidence type="ECO:0000256" key="3">
    <source>
        <dbReference type="ARBA" id="ARBA00005119"/>
    </source>
</evidence>
<comment type="pathway">
    <text evidence="4">Lipid metabolism.</text>
</comment>
<evidence type="ECO:0000256" key="1">
    <source>
        <dbReference type="ARBA" id="ARBA00001946"/>
    </source>
</evidence>
<comment type="cofactor">
    <cofactor evidence="1">
        <name>Mg(2+)</name>
        <dbReference type="ChEBI" id="CHEBI:18420"/>
    </cofactor>
</comment>
<evidence type="ECO:0000256" key="14">
    <source>
        <dbReference type="ARBA" id="ARBA00023128"/>
    </source>
</evidence>
<dbReference type="PANTHER" id="PTHR13619">
    <property type="entry name" value="PHOSPHATIDATE CYTIDYLYLTRANSFERASE, MITOCHONDRIAL"/>
    <property type="match status" value="1"/>
</dbReference>
<evidence type="ECO:0000256" key="18">
    <source>
        <dbReference type="ARBA" id="ARBA00029893"/>
    </source>
</evidence>
<evidence type="ECO:0000256" key="8">
    <source>
        <dbReference type="ARBA" id="ARBA00022516"/>
    </source>
</evidence>
<evidence type="ECO:0000256" key="5">
    <source>
        <dbReference type="ARBA" id="ARBA00005458"/>
    </source>
</evidence>
<evidence type="ECO:0000256" key="2">
    <source>
        <dbReference type="ARBA" id="ARBA00004443"/>
    </source>
</evidence>
<evidence type="ECO:0000313" key="19">
    <source>
        <dbReference type="EMBL" id="CAK0784052.1"/>
    </source>
</evidence>
<dbReference type="PANTHER" id="PTHR13619:SF0">
    <property type="entry name" value="PHOSPHATIDATE CYTIDYLYLTRANSFERASE, MITOCHONDRIAL"/>
    <property type="match status" value="1"/>
</dbReference>
<evidence type="ECO:0000256" key="7">
    <source>
        <dbReference type="ARBA" id="ARBA00018337"/>
    </source>
</evidence>
<keyword evidence="20" id="KW-1185">Reference proteome</keyword>
<gene>
    <name evidence="19" type="ORF">CVIRNUC_007255</name>
</gene>